<proteinExistence type="inferred from homology"/>
<evidence type="ECO:0000256" key="3">
    <source>
        <dbReference type="PROSITE-ProRule" id="PRU01161"/>
    </source>
</evidence>
<dbReference type="GO" id="GO:0004620">
    <property type="term" value="F:phospholipase activity"/>
    <property type="evidence" value="ECO:0007669"/>
    <property type="project" value="TreeGrafter"/>
</dbReference>
<dbReference type="Gene3D" id="3.40.1090.10">
    <property type="entry name" value="Cytosolic phospholipase A2 catalytic domain"/>
    <property type="match status" value="1"/>
</dbReference>
<dbReference type="SUPFAM" id="SSF52151">
    <property type="entry name" value="FabD/lysophospholipase-like"/>
    <property type="match status" value="1"/>
</dbReference>
<sequence length="136" mass="14747">GKSDVSLNAKLSDICPGTSAAPTYLPAHYFQTKDSEGNIRTFDLIDKGVAVNNPDVTLMGIAASTNISTKENMENLVKIGENLLKKPVSTMNFATSRHKEVKGEGTNEEALSRFAKLLSNERKLREANVAACSQNF</sequence>
<gene>
    <name evidence="5" type="ORF">GIB67_025927</name>
</gene>
<comment type="caution">
    <text evidence="5">The sequence shown here is derived from an EMBL/GenBank/DDBJ whole genome shotgun (WGS) entry which is preliminary data.</text>
</comment>
<comment type="similarity">
    <text evidence="1">Belongs to the patatin family.</text>
</comment>
<dbReference type="GO" id="GO:0047372">
    <property type="term" value="F:monoacylglycerol lipase activity"/>
    <property type="evidence" value="ECO:0007669"/>
    <property type="project" value="TreeGrafter"/>
</dbReference>
<organism evidence="5 6">
    <name type="scientific">Kingdonia uniflora</name>
    <dbReference type="NCBI Taxonomy" id="39325"/>
    <lineage>
        <taxon>Eukaryota</taxon>
        <taxon>Viridiplantae</taxon>
        <taxon>Streptophyta</taxon>
        <taxon>Embryophyta</taxon>
        <taxon>Tracheophyta</taxon>
        <taxon>Spermatophyta</taxon>
        <taxon>Magnoliopsida</taxon>
        <taxon>Ranunculales</taxon>
        <taxon>Circaeasteraceae</taxon>
        <taxon>Kingdonia</taxon>
    </lineage>
</organism>
<dbReference type="OrthoDB" id="1658288at2759"/>
<feature type="domain" description="PNPLA" evidence="4">
    <location>
        <begin position="1"/>
        <end position="59"/>
    </location>
</feature>
<evidence type="ECO:0000256" key="1">
    <source>
        <dbReference type="ARBA" id="ARBA00010240"/>
    </source>
</evidence>
<name>A0A7J7NZL8_9MAGN</name>
<evidence type="ECO:0000259" key="4">
    <source>
        <dbReference type="PROSITE" id="PS51635"/>
    </source>
</evidence>
<dbReference type="PANTHER" id="PTHR32176">
    <property type="entry name" value="XYLOSE ISOMERASE"/>
    <property type="match status" value="1"/>
</dbReference>
<evidence type="ECO:0000256" key="2">
    <source>
        <dbReference type="ARBA" id="ARBA00023098"/>
    </source>
</evidence>
<dbReference type="PROSITE" id="PS51635">
    <property type="entry name" value="PNPLA"/>
    <property type="match status" value="1"/>
</dbReference>
<feature type="non-terminal residue" evidence="5">
    <location>
        <position position="1"/>
    </location>
</feature>
<dbReference type="AlphaFoldDB" id="A0A7J7NZL8"/>
<protein>
    <recommendedName>
        <fullName evidence="4">PNPLA domain-containing protein</fullName>
    </recommendedName>
</protein>
<dbReference type="PANTHER" id="PTHR32176:SF120">
    <property type="entry name" value="PATATIN"/>
    <property type="match status" value="1"/>
</dbReference>
<keyword evidence="2" id="KW-0443">Lipid metabolism</keyword>
<dbReference type="InterPro" id="IPR002641">
    <property type="entry name" value="PNPLA_dom"/>
</dbReference>
<reference evidence="5 6" key="1">
    <citation type="journal article" date="2020" name="IScience">
        <title>Genome Sequencing of the Endangered Kingdonia uniflora (Circaeasteraceae, Ranunculales) Reveals Potential Mechanisms of Evolutionary Specialization.</title>
        <authorList>
            <person name="Sun Y."/>
            <person name="Deng T."/>
            <person name="Zhang A."/>
            <person name="Moore M.J."/>
            <person name="Landis J.B."/>
            <person name="Lin N."/>
            <person name="Zhang H."/>
            <person name="Zhang X."/>
            <person name="Huang J."/>
            <person name="Zhang X."/>
            <person name="Sun H."/>
            <person name="Wang H."/>
        </authorList>
    </citation>
    <scope>NUCLEOTIDE SEQUENCE [LARGE SCALE GENOMIC DNA]</scope>
    <source>
        <strain evidence="5">TB1705</strain>
        <tissue evidence="5">Leaf</tissue>
    </source>
</reference>
<evidence type="ECO:0000313" key="5">
    <source>
        <dbReference type="EMBL" id="KAF6172422.1"/>
    </source>
</evidence>
<dbReference type="EMBL" id="JACGCM010000428">
    <property type="protein sequence ID" value="KAF6172422.1"/>
    <property type="molecule type" value="Genomic_DNA"/>
</dbReference>
<dbReference type="InterPro" id="IPR016035">
    <property type="entry name" value="Acyl_Trfase/lysoPLipase"/>
</dbReference>
<accession>A0A7J7NZL8</accession>
<dbReference type="Proteomes" id="UP000541444">
    <property type="component" value="Unassembled WGS sequence"/>
</dbReference>
<dbReference type="GO" id="GO:0006629">
    <property type="term" value="P:lipid metabolic process"/>
    <property type="evidence" value="ECO:0007669"/>
    <property type="project" value="UniProtKB-KW"/>
</dbReference>
<comment type="caution">
    <text evidence="3">Lacks conserved residue(s) required for the propagation of feature annotation.</text>
</comment>
<evidence type="ECO:0000313" key="6">
    <source>
        <dbReference type="Proteomes" id="UP000541444"/>
    </source>
</evidence>
<keyword evidence="6" id="KW-1185">Reference proteome</keyword>